<keyword evidence="2" id="KW-1185">Reference proteome</keyword>
<accession>A0AAF0R9X6</accession>
<gene>
    <name evidence="1" type="ORF">MTR67_029807</name>
</gene>
<protein>
    <submittedName>
        <fullName evidence="1">Uncharacterized protein</fullName>
    </submittedName>
</protein>
<evidence type="ECO:0000313" key="2">
    <source>
        <dbReference type="Proteomes" id="UP001234989"/>
    </source>
</evidence>
<evidence type="ECO:0000313" key="1">
    <source>
        <dbReference type="EMBL" id="WMV36422.1"/>
    </source>
</evidence>
<feature type="non-terminal residue" evidence="1">
    <location>
        <position position="1"/>
    </location>
</feature>
<proteinExistence type="predicted"/>
<dbReference type="EMBL" id="CP133618">
    <property type="protein sequence ID" value="WMV36422.1"/>
    <property type="molecule type" value="Genomic_DNA"/>
</dbReference>
<organism evidence="1 2">
    <name type="scientific">Solanum verrucosum</name>
    <dbReference type="NCBI Taxonomy" id="315347"/>
    <lineage>
        <taxon>Eukaryota</taxon>
        <taxon>Viridiplantae</taxon>
        <taxon>Streptophyta</taxon>
        <taxon>Embryophyta</taxon>
        <taxon>Tracheophyta</taxon>
        <taxon>Spermatophyta</taxon>
        <taxon>Magnoliopsida</taxon>
        <taxon>eudicotyledons</taxon>
        <taxon>Gunneridae</taxon>
        <taxon>Pentapetalae</taxon>
        <taxon>asterids</taxon>
        <taxon>lamiids</taxon>
        <taxon>Solanales</taxon>
        <taxon>Solanaceae</taxon>
        <taxon>Solanoideae</taxon>
        <taxon>Solaneae</taxon>
        <taxon>Solanum</taxon>
    </lineage>
</organism>
<dbReference type="Proteomes" id="UP001234989">
    <property type="component" value="Chromosome 7"/>
</dbReference>
<reference evidence="1" key="1">
    <citation type="submission" date="2023-08" db="EMBL/GenBank/DDBJ databases">
        <title>A de novo genome assembly of Solanum verrucosum Schlechtendal, a Mexican diploid species geographically isolated from the other diploid A-genome species in potato relatives.</title>
        <authorList>
            <person name="Hosaka K."/>
        </authorList>
    </citation>
    <scope>NUCLEOTIDE SEQUENCE</scope>
    <source>
        <tissue evidence="1">Young leaves</tissue>
    </source>
</reference>
<dbReference type="AlphaFoldDB" id="A0AAF0R9X6"/>
<name>A0AAF0R9X6_SOLVR</name>
<sequence length="113" mass="13076">LSNDVSSYIVNRVKVIEDFIAFRSICTSWRITNIKDDFNVFSPQIPLLMLGAKHEDDSPEFYSLFKNKVSRLFLPKAKNAECFPTEGWLFTVTITSRDGEMNLLQRFSPSFIM</sequence>